<feature type="compositionally biased region" description="Low complexity" evidence="1">
    <location>
        <begin position="266"/>
        <end position="284"/>
    </location>
</feature>
<organism evidence="3 4">
    <name type="scientific">Plakobranchus ocellatus</name>
    <dbReference type="NCBI Taxonomy" id="259542"/>
    <lineage>
        <taxon>Eukaryota</taxon>
        <taxon>Metazoa</taxon>
        <taxon>Spiralia</taxon>
        <taxon>Lophotrochozoa</taxon>
        <taxon>Mollusca</taxon>
        <taxon>Gastropoda</taxon>
        <taxon>Heterobranchia</taxon>
        <taxon>Euthyneura</taxon>
        <taxon>Panpulmonata</taxon>
        <taxon>Sacoglossa</taxon>
        <taxon>Placobranchoidea</taxon>
        <taxon>Plakobranchidae</taxon>
        <taxon>Plakobranchus</taxon>
    </lineage>
</organism>
<feature type="compositionally biased region" description="Basic and acidic residues" evidence="1">
    <location>
        <begin position="629"/>
        <end position="640"/>
    </location>
</feature>
<dbReference type="Pfam" id="PF00612">
    <property type="entry name" value="IQ"/>
    <property type="match status" value="5"/>
</dbReference>
<feature type="region of interest" description="Disordered" evidence="1">
    <location>
        <begin position="691"/>
        <end position="898"/>
    </location>
</feature>
<dbReference type="PANTHER" id="PTHR23004:SF11">
    <property type="entry name" value="PROTEIN RPI-1"/>
    <property type="match status" value="1"/>
</dbReference>
<evidence type="ECO:0000259" key="2">
    <source>
        <dbReference type="PROSITE" id="PS50309"/>
    </source>
</evidence>
<dbReference type="SUPFAM" id="SSF52540">
    <property type="entry name" value="P-loop containing nucleoside triphosphate hydrolases"/>
    <property type="match status" value="1"/>
</dbReference>
<feature type="region of interest" description="Disordered" evidence="1">
    <location>
        <begin position="583"/>
        <end position="657"/>
    </location>
</feature>
<feature type="compositionally biased region" description="Acidic residues" evidence="1">
    <location>
        <begin position="502"/>
        <end position="513"/>
    </location>
</feature>
<comment type="caution">
    <text evidence="3">The sequence shown here is derived from an EMBL/GenBank/DDBJ whole genome shotgun (WGS) entry which is preliminary data.</text>
</comment>
<dbReference type="AlphaFoldDB" id="A0AAV4D0B0"/>
<feature type="compositionally biased region" description="Basic and acidic residues" evidence="1">
    <location>
        <begin position="583"/>
        <end position="597"/>
    </location>
</feature>
<proteinExistence type="predicted"/>
<feature type="domain" description="Doublecortin" evidence="2">
    <location>
        <begin position="160"/>
        <end position="245"/>
    </location>
</feature>
<feature type="compositionally biased region" description="Gly residues" evidence="1">
    <location>
        <begin position="426"/>
        <end position="435"/>
    </location>
</feature>
<reference evidence="3 4" key="1">
    <citation type="journal article" date="2021" name="Elife">
        <title>Chloroplast acquisition without the gene transfer in kleptoplastic sea slugs, Plakobranchus ocellatus.</title>
        <authorList>
            <person name="Maeda T."/>
            <person name="Takahashi S."/>
            <person name="Yoshida T."/>
            <person name="Shimamura S."/>
            <person name="Takaki Y."/>
            <person name="Nagai Y."/>
            <person name="Toyoda A."/>
            <person name="Suzuki Y."/>
            <person name="Arimoto A."/>
            <person name="Ishii H."/>
            <person name="Satoh N."/>
            <person name="Nishiyama T."/>
            <person name="Hasebe M."/>
            <person name="Maruyama T."/>
            <person name="Minagawa J."/>
            <person name="Obokata J."/>
            <person name="Shigenobu S."/>
        </authorList>
    </citation>
    <scope>NUCLEOTIDE SEQUENCE [LARGE SCALE GENOMIC DNA]</scope>
</reference>
<dbReference type="EMBL" id="BLXT01007237">
    <property type="protein sequence ID" value="GFO37478.1"/>
    <property type="molecule type" value="Genomic_DNA"/>
</dbReference>
<dbReference type="InterPro" id="IPR036572">
    <property type="entry name" value="Doublecortin_dom_sf"/>
</dbReference>
<evidence type="ECO:0000313" key="3">
    <source>
        <dbReference type="EMBL" id="GFO37478.1"/>
    </source>
</evidence>
<dbReference type="SMART" id="SM00015">
    <property type="entry name" value="IQ"/>
    <property type="match status" value="5"/>
</dbReference>
<feature type="compositionally biased region" description="Basic and acidic residues" evidence="1">
    <location>
        <begin position="316"/>
        <end position="330"/>
    </location>
</feature>
<feature type="compositionally biased region" description="Polar residues" evidence="1">
    <location>
        <begin position="709"/>
        <end position="741"/>
    </location>
</feature>
<dbReference type="PROSITE" id="PS50096">
    <property type="entry name" value="IQ"/>
    <property type="match status" value="5"/>
</dbReference>
<dbReference type="SMART" id="SM00537">
    <property type="entry name" value="DCX"/>
    <property type="match status" value="2"/>
</dbReference>
<feature type="region of interest" description="Disordered" evidence="1">
    <location>
        <begin position="266"/>
        <end position="554"/>
    </location>
</feature>
<dbReference type="Proteomes" id="UP000735302">
    <property type="component" value="Unassembled WGS sequence"/>
</dbReference>
<dbReference type="InterPro" id="IPR027417">
    <property type="entry name" value="P-loop_NTPase"/>
</dbReference>
<protein>
    <submittedName>
        <fullName evidence="3">Doublecortin domain-containing protein 2</fullName>
    </submittedName>
</protein>
<dbReference type="Gene3D" id="3.10.20.230">
    <property type="entry name" value="Doublecortin domain"/>
    <property type="match status" value="2"/>
</dbReference>
<dbReference type="FunFam" id="1.20.5.190:FF:000055">
    <property type="entry name" value="Putative microtubule-associated protein futsch"/>
    <property type="match status" value="1"/>
</dbReference>
<dbReference type="PANTHER" id="PTHR23004">
    <property type="entry name" value="DOUBLECORTIN DOMAIN CONTAINING 2"/>
    <property type="match status" value="1"/>
</dbReference>
<evidence type="ECO:0000313" key="4">
    <source>
        <dbReference type="Proteomes" id="UP000735302"/>
    </source>
</evidence>
<feature type="compositionally biased region" description="Polar residues" evidence="1">
    <location>
        <begin position="803"/>
        <end position="832"/>
    </location>
</feature>
<feature type="compositionally biased region" description="Basic and acidic residues" evidence="1">
    <location>
        <begin position="345"/>
        <end position="370"/>
    </location>
</feature>
<dbReference type="GO" id="GO:0005815">
    <property type="term" value="C:microtubule organizing center"/>
    <property type="evidence" value="ECO:0007669"/>
    <property type="project" value="TreeGrafter"/>
</dbReference>
<name>A0AAV4D0B0_9GAST</name>
<dbReference type="Pfam" id="PF03607">
    <property type="entry name" value="DCX"/>
    <property type="match status" value="1"/>
</dbReference>
<dbReference type="PROSITE" id="PS50309">
    <property type="entry name" value="DC"/>
    <property type="match status" value="2"/>
</dbReference>
<feature type="domain" description="Doublecortin" evidence="2">
    <location>
        <begin position="37"/>
        <end position="120"/>
    </location>
</feature>
<feature type="compositionally biased region" description="Basic and acidic residues" evidence="1">
    <location>
        <begin position="833"/>
        <end position="842"/>
    </location>
</feature>
<dbReference type="InterPro" id="IPR003533">
    <property type="entry name" value="Doublecortin_dom"/>
</dbReference>
<sequence>MSFPPPPLPVQHHQSNQHNRRLADLPPIWKNKLEHGIHLRLYKNGDQNYPGKEVTLNRRQFRTFESWLSDLSNSMRLRNGAIWRVYTPTHGTRKADFDDFEDGQMLVVAGQERFKPLRYDQITSSENKKSPPFKYDADPVIHNRKLQHSGKISKIDTKSKLIKVWPNGDDLRGPRRVLLSPRIYPYNLPNIIAHVNEIMKGDCLGTVEKLFFLNGIKVSDIDQITHNGLFVACRRTERFKKCCYNEFSTKNLSTSPRLERKFLPSLNSKANSSSQSSPEHSNASTYNSMNGHPPRRRAVRKEEDQVFPARPVKHTRSSEKNRAVDLDKDQGGMFKAKQNNRTTHGAREVQETRHTRTELPVDQRQAKTVEDEALEMQESQTRNSRTDEEEVGVVTRASHAPAYRRHDEKIIKGKKTAPRNGPDPTAGGGGGGGGVEARANSKRSPPAGQKKQNLTPQHDDMERQKSAAKIQAGYRGYKTRKELKSNKKQRSPTPVSKTPDKQEDDYNNNDDYEEERHRAAAKIQAGVRGHQSRNRSRETEKEPQRELQQEDTLLGEEELAAAKIQAGFRGFKTRQKLQREKFEALEKDRREEEEKAATKIQAGYRGYSSRKTTRLSNATRDGLADDGDDTHYVEATKQDEQDLAQVSAGREDSYDSLDREIQAATKIQSSYRGYVARKEYAGKREAAVNLKNSYDDDDNNVNSNDRNNPIQLSSSPKPVTPPKENQSQVIDNTHPTSSPTLIFNEEAVDRYRSSRNEEDQSRSDLDNKTPTEQQSEEQAGNVAGEDESYHELPEQDATAGVEKSNTPPQDTHLSPGLQDQETGHENQGSSDVDQNKSRRGHENQGSSDVDQNKSSRGHENQGSSDVDQNKSSSPGKEVDSSEAYDADGYGRQNNLADV</sequence>
<dbReference type="GO" id="GO:0005874">
    <property type="term" value="C:microtubule"/>
    <property type="evidence" value="ECO:0007669"/>
    <property type="project" value="TreeGrafter"/>
</dbReference>
<dbReference type="SUPFAM" id="SSF89837">
    <property type="entry name" value="Doublecortin (DC)"/>
    <property type="match status" value="2"/>
</dbReference>
<evidence type="ECO:0000256" key="1">
    <source>
        <dbReference type="SAM" id="MobiDB-lite"/>
    </source>
</evidence>
<dbReference type="Gene3D" id="1.20.5.190">
    <property type="match status" value="3"/>
</dbReference>
<accession>A0AAV4D0B0</accession>
<dbReference type="InterPro" id="IPR000048">
    <property type="entry name" value="IQ_motif_EF-hand-BS"/>
</dbReference>
<feature type="compositionally biased region" description="Polar residues" evidence="1">
    <location>
        <begin position="860"/>
        <end position="874"/>
    </location>
</feature>
<dbReference type="GO" id="GO:0035556">
    <property type="term" value="P:intracellular signal transduction"/>
    <property type="evidence" value="ECO:0007669"/>
    <property type="project" value="InterPro"/>
</dbReference>
<feature type="compositionally biased region" description="Basic and acidic residues" evidence="1">
    <location>
        <begin position="535"/>
        <end position="548"/>
    </location>
</feature>
<keyword evidence="4" id="KW-1185">Reference proteome</keyword>
<dbReference type="CDD" id="cd23767">
    <property type="entry name" value="IQCD"/>
    <property type="match status" value="3"/>
</dbReference>
<feature type="region of interest" description="Disordered" evidence="1">
    <location>
        <begin position="1"/>
        <end position="21"/>
    </location>
</feature>
<gene>
    <name evidence="3" type="ORF">PoB_006398300</name>
</gene>
<feature type="compositionally biased region" description="Basic and acidic residues" evidence="1">
    <location>
        <begin position="747"/>
        <end position="769"/>
    </location>
</feature>
<feature type="compositionally biased region" description="Basic and acidic residues" evidence="1">
    <location>
        <begin position="850"/>
        <end position="859"/>
    </location>
</feature>